<gene>
    <name evidence="3" type="ORF">BJ322DRAFT_999128</name>
</gene>
<evidence type="ECO:0000256" key="1">
    <source>
        <dbReference type="SAM" id="Phobius"/>
    </source>
</evidence>
<dbReference type="OrthoDB" id="3221808at2759"/>
<protein>
    <recommendedName>
        <fullName evidence="2">DUF6535 domain-containing protein</fullName>
    </recommendedName>
</protein>
<keyword evidence="4" id="KW-1185">Reference proteome</keyword>
<dbReference type="Proteomes" id="UP000736335">
    <property type="component" value="Unassembled WGS sequence"/>
</dbReference>
<keyword evidence="1" id="KW-1133">Transmembrane helix</keyword>
<reference evidence="3" key="1">
    <citation type="journal article" date="2020" name="Nat. Commun.">
        <title>Large-scale genome sequencing of mycorrhizal fungi provides insights into the early evolution of symbiotic traits.</title>
        <authorList>
            <person name="Miyauchi S."/>
            <person name="Kiss E."/>
            <person name="Kuo A."/>
            <person name="Drula E."/>
            <person name="Kohler A."/>
            <person name="Sanchez-Garcia M."/>
            <person name="Morin E."/>
            <person name="Andreopoulos B."/>
            <person name="Barry K.W."/>
            <person name="Bonito G."/>
            <person name="Buee M."/>
            <person name="Carver A."/>
            <person name="Chen C."/>
            <person name="Cichocki N."/>
            <person name="Clum A."/>
            <person name="Culley D."/>
            <person name="Crous P.W."/>
            <person name="Fauchery L."/>
            <person name="Girlanda M."/>
            <person name="Hayes R.D."/>
            <person name="Keri Z."/>
            <person name="LaButti K."/>
            <person name="Lipzen A."/>
            <person name="Lombard V."/>
            <person name="Magnuson J."/>
            <person name="Maillard F."/>
            <person name="Murat C."/>
            <person name="Nolan M."/>
            <person name="Ohm R.A."/>
            <person name="Pangilinan J."/>
            <person name="Pereira M.F."/>
            <person name="Perotto S."/>
            <person name="Peter M."/>
            <person name="Pfister S."/>
            <person name="Riley R."/>
            <person name="Sitrit Y."/>
            <person name="Stielow J.B."/>
            <person name="Szollosi G."/>
            <person name="Zifcakova L."/>
            <person name="Stursova M."/>
            <person name="Spatafora J.W."/>
            <person name="Tedersoo L."/>
            <person name="Vaario L.M."/>
            <person name="Yamada A."/>
            <person name="Yan M."/>
            <person name="Wang P."/>
            <person name="Xu J."/>
            <person name="Bruns T."/>
            <person name="Baldrian P."/>
            <person name="Vilgalys R."/>
            <person name="Dunand C."/>
            <person name="Henrissat B."/>
            <person name="Grigoriev I.V."/>
            <person name="Hibbett D."/>
            <person name="Nagy L.G."/>
            <person name="Martin F.M."/>
        </authorList>
    </citation>
    <scope>NUCLEOTIDE SEQUENCE</scope>
    <source>
        <strain evidence="3">UH-Tt-Lm1</strain>
    </source>
</reference>
<dbReference type="InterPro" id="IPR045338">
    <property type="entry name" value="DUF6535"/>
</dbReference>
<feature type="non-terminal residue" evidence="3">
    <location>
        <position position="1"/>
    </location>
</feature>
<comment type="caution">
    <text evidence="3">The sequence shown here is derived from an EMBL/GenBank/DDBJ whole genome shotgun (WGS) entry which is preliminary data.</text>
</comment>
<feature type="transmembrane region" description="Helical" evidence="1">
    <location>
        <begin position="47"/>
        <end position="67"/>
    </location>
</feature>
<dbReference type="Pfam" id="PF20153">
    <property type="entry name" value="DUF6535"/>
    <property type="match status" value="1"/>
</dbReference>
<organism evidence="3 4">
    <name type="scientific">Thelephora terrestris</name>
    <dbReference type="NCBI Taxonomy" id="56493"/>
    <lineage>
        <taxon>Eukaryota</taxon>
        <taxon>Fungi</taxon>
        <taxon>Dikarya</taxon>
        <taxon>Basidiomycota</taxon>
        <taxon>Agaricomycotina</taxon>
        <taxon>Agaricomycetes</taxon>
        <taxon>Thelephorales</taxon>
        <taxon>Thelephoraceae</taxon>
        <taxon>Thelephora</taxon>
    </lineage>
</organism>
<feature type="transmembrane region" description="Helical" evidence="1">
    <location>
        <begin position="115"/>
        <end position="136"/>
    </location>
</feature>
<evidence type="ECO:0000313" key="4">
    <source>
        <dbReference type="Proteomes" id="UP000736335"/>
    </source>
</evidence>
<dbReference type="EMBL" id="WIUZ02000002">
    <property type="protein sequence ID" value="KAF9790541.1"/>
    <property type="molecule type" value="Genomic_DNA"/>
</dbReference>
<evidence type="ECO:0000259" key="2">
    <source>
        <dbReference type="Pfam" id="PF20153"/>
    </source>
</evidence>
<accession>A0A9P6HNR1</accession>
<feature type="transmembrane region" description="Helical" evidence="1">
    <location>
        <begin position="79"/>
        <end position="95"/>
    </location>
</feature>
<name>A0A9P6HNR1_9AGAM</name>
<reference evidence="3" key="2">
    <citation type="submission" date="2020-11" db="EMBL/GenBank/DDBJ databases">
        <authorList>
            <consortium name="DOE Joint Genome Institute"/>
            <person name="Kuo A."/>
            <person name="Miyauchi S."/>
            <person name="Kiss E."/>
            <person name="Drula E."/>
            <person name="Kohler A."/>
            <person name="Sanchez-Garcia M."/>
            <person name="Andreopoulos B."/>
            <person name="Barry K.W."/>
            <person name="Bonito G."/>
            <person name="Buee M."/>
            <person name="Carver A."/>
            <person name="Chen C."/>
            <person name="Cichocki N."/>
            <person name="Clum A."/>
            <person name="Culley D."/>
            <person name="Crous P.W."/>
            <person name="Fauchery L."/>
            <person name="Girlanda M."/>
            <person name="Hayes R."/>
            <person name="Keri Z."/>
            <person name="Labutti K."/>
            <person name="Lipzen A."/>
            <person name="Lombard V."/>
            <person name="Magnuson J."/>
            <person name="Maillard F."/>
            <person name="Morin E."/>
            <person name="Murat C."/>
            <person name="Nolan M."/>
            <person name="Ohm R."/>
            <person name="Pangilinan J."/>
            <person name="Pereira M."/>
            <person name="Perotto S."/>
            <person name="Peter M."/>
            <person name="Riley R."/>
            <person name="Sitrit Y."/>
            <person name="Stielow B."/>
            <person name="Szollosi G."/>
            <person name="Zifcakova L."/>
            <person name="Stursova M."/>
            <person name="Spatafora J.W."/>
            <person name="Tedersoo L."/>
            <person name="Vaario L.-M."/>
            <person name="Yamada A."/>
            <person name="Yan M."/>
            <person name="Wang P."/>
            <person name="Xu J."/>
            <person name="Bruns T."/>
            <person name="Baldrian P."/>
            <person name="Vilgalys R."/>
            <person name="Henrissat B."/>
            <person name="Grigoriev I.V."/>
            <person name="Hibbett D."/>
            <person name="Nagy L.G."/>
            <person name="Martin F.M."/>
        </authorList>
    </citation>
    <scope>NUCLEOTIDE SEQUENCE</scope>
    <source>
        <strain evidence="3">UH-Tt-Lm1</strain>
    </source>
</reference>
<sequence length="139" mass="15415">MLKALPTLFPHLLGTTSSPRAEFYDKFQREADGHDRDFVKRYEEDLNTTLIFAGLFSVVTSAFVLDVESQLQPDFTQSSYTVLTIMANISLGYFPTDLNSVLPRWAGPDPAIVHVQAILYASLAASLLAAFIATLGKQW</sequence>
<dbReference type="AlphaFoldDB" id="A0A9P6HNR1"/>
<keyword evidence="1" id="KW-0472">Membrane</keyword>
<evidence type="ECO:0000313" key="3">
    <source>
        <dbReference type="EMBL" id="KAF9790541.1"/>
    </source>
</evidence>
<proteinExistence type="predicted"/>
<keyword evidence="1" id="KW-0812">Transmembrane</keyword>
<feature type="domain" description="DUF6535" evidence="2">
    <location>
        <begin position="27"/>
        <end position="139"/>
    </location>
</feature>